<gene>
    <name evidence="2" type="ORF">METZ01_LOCUS232125</name>
</gene>
<dbReference type="AlphaFoldDB" id="A0A382GYL4"/>
<feature type="non-terminal residue" evidence="2">
    <location>
        <position position="67"/>
    </location>
</feature>
<feature type="non-terminal residue" evidence="2">
    <location>
        <position position="1"/>
    </location>
</feature>
<name>A0A382GYL4_9ZZZZ</name>
<reference evidence="2" key="1">
    <citation type="submission" date="2018-05" db="EMBL/GenBank/DDBJ databases">
        <authorList>
            <person name="Lanie J.A."/>
            <person name="Ng W.-L."/>
            <person name="Kazmierczak K.M."/>
            <person name="Andrzejewski T.M."/>
            <person name="Davidsen T.M."/>
            <person name="Wayne K.J."/>
            <person name="Tettelin H."/>
            <person name="Glass J.I."/>
            <person name="Rusch D."/>
            <person name="Podicherti R."/>
            <person name="Tsui H.-C.T."/>
            <person name="Winkler M.E."/>
        </authorList>
    </citation>
    <scope>NUCLEOTIDE SEQUENCE</scope>
</reference>
<feature type="compositionally biased region" description="Basic and acidic residues" evidence="1">
    <location>
        <begin position="1"/>
        <end position="20"/>
    </location>
</feature>
<organism evidence="2">
    <name type="scientific">marine metagenome</name>
    <dbReference type="NCBI Taxonomy" id="408172"/>
    <lineage>
        <taxon>unclassified sequences</taxon>
        <taxon>metagenomes</taxon>
        <taxon>ecological metagenomes</taxon>
    </lineage>
</organism>
<sequence>LVETHTDHEDIDRYAEDRPCKSQRRTPLSRPGFSGNPFDSGLLVVKGLGHRGVRLVTSGRAHTFVFV</sequence>
<evidence type="ECO:0000313" key="2">
    <source>
        <dbReference type="EMBL" id="SVB79271.1"/>
    </source>
</evidence>
<feature type="region of interest" description="Disordered" evidence="1">
    <location>
        <begin position="1"/>
        <end position="33"/>
    </location>
</feature>
<protein>
    <submittedName>
        <fullName evidence="2">Uncharacterized protein</fullName>
    </submittedName>
</protein>
<proteinExistence type="predicted"/>
<evidence type="ECO:0000256" key="1">
    <source>
        <dbReference type="SAM" id="MobiDB-lite"/>
    </source>
</evidence>
<accession>A0A382GYL4</accession>
<dbReference type="EMBL" id="UINC01057760">
    <property type="protein sequence ID" value="SVB79271.1"/>
    <property type="molecule type" value="Genomic_DNA"/>
</dbReference>